<dbReference type="RefSeq" id="WP_350790239.1">
    <property type="nucleotide sequence ID" value="NZ_JBEPEK010000604.1"/>
</dbReference>
<protein>
    <submittedName>
        <fullName evidence="1">HEAT repeat domain-containing protein</fullName>
    </submittedName>
</protein>
<feature type="non-terminal residue" evidence="1">
    <location>
        <position position="1"/>
    </location>
</feature>
<dbReference type="InterPro" id="IPR016024">
    <property type="entry name" value="ARM-type_fold"/>
</dbReference>
<evidence type="ECO:0000313" key="2">
    <source>
        <dbReference type="Proteomes" id="UP001474181"/>
    </source>
</evidence>
<dbReference type="InterPro" id="IPR011989">
    <property type="entry name" value="ARM-like"/>
</dbReference>
<sequence>PLCRAALDEAWRLLVVRPATASELLPLAGELLADPDAGVRYRAAHLLAVLGARAAPYADGLAALLDDPGEAEFLEGTVGDHARWALTRIGDPRALPGLVERLYEPYRGHYSRSYTTGDPRLPEVEEVLAPLRAHAKSLLPSVRGLLRDDGADGPLTGAFLKVLTAWGPAAAPALPEVVALLGDTRHSLTALDALVAMGPAAASAEPAVRGCTVLDFPANHQRVAWAAWRLGGDRDLALRLVGEAVLSEDRPCGAALLLGDFGPAALPYTDRVRQVMDDCDNWCAVWAAVALWSITGGTEPSLSVLEKHVLPVADGDDSFGAFLEALRAVTRIGTVSPAVRAALRTVRGSDRRLSPYRDYRAFLRDEEIRSVIDEVLALGEGAAPTPPPPSAA</sequence>
<accession>A0ABV1XBV0</accession>
<comment type="caution">
    <text evidence="1">The sequence shown here is derived from an EMBL/GenBank/DDBJ whole genome shotgun (WGS) entry which is preliminary data.</text>
</comment>
<keyword evidence="2" id="KW-1185">Reference proteome</keyword>
<name>A0ABV1XBV0_9ACTN</name>
<dbReference type="Proteomes" id="UP001474181">
    <property type="component" value="Unassembled WGS sequence"/>
</dbReference>
<gene>
    <name evidence="1" type="ORF">ABT404_44800</name>
</gene>
<dbReference type="SUPFAM" id="SSF48371">
    <property type="entry name" value="ARM repeat"/>
    <property type="match status" value="2"/>
</dbReference>
<proteinExistence type="predicted"/>
<organism evidence="1 2">
    <name type="scientific">Streptomyces hyaluromycini</name>
    <dbReference type="NCBI Taxonomy" id="1377993"/>
    <lineage>
        <taxon>Bacteria</taxon>
        <taxon>Bacillati</taxon>
        <taxon>Actinomycetota</taxon>
        <taxon>Actinomycetes</taxon>
        <taxon>Kitasatosporales</taxon>
        <taxon>Streptomycetaceae</taxon>
        <taxon>Streptomyces</taxon>
    </lineage>
</organism>
<reference evidence="1 2" key="1">
    <citation type="submission" date="2024-06" db="EMBL/GenBank/DDBJ databases">
        <title>The Natural Products Discovery Center: Release of the First 8490 Sequenced Strains for Exploring Actinobacteria Biosynthetic Diversity.</title>
        <authorList>
            <person name="Kalkreuter E."/>
            <person name="Kautsar S.A."/>
            <person name="Yang D."/>
            <person name="Bader C.D."/>
            <person name="Teijaro C.N."/>
            <person name="Fluegel L."/>
            <person name="Davis C.M."/>
            <person name="Simpson J.R."/>
            <person name="Lauterbach L."/>
            <person name="Steele A.D."/>
            <person name="Gui C."/>
            <person name="Meng S."/>
            <person name="Li G."/>
            <person name="Viehrig K."/>
            <person name="Ye F."/>
            <person name="Su P."/>
            <person name="Kiefer A.F."/>
            <person name="Nichols A."/>
            <person name="Cepeda A.J."/>
            <person name="Yan W."/>
            <person name="Fan B."/>
            <person name="Jiang Y."/>
            <person name="Adhikari A."/>
            <person name="Zheng C.-J."/>
            <person name="Schuster L."/>
            <person name="Cowan T.M."/>
            <person name="Smanski M.J."/>
            <person name="Chevrette M.G."/>
            <person name="De Carvalho L.P.S."/>
            <person name="Shen B."/>
        </authorList>
    </citation>
    <scope>NUCLEOTIDE SEQUENCE [LARGE SCALE GENOMIC DNA]</scope>
    <source>
        <strain evidence="1 2">NPDC000234</strain>
    </source>
</reference>
<evidence type="ECO:0000313" key="1">
    <source>
        <dbReference type="EMBL" id="MER7186504.1"/>
    </source>
</evidence>
<dbReference type="EMBL" id="JBEPEK010000604">
    <property type="protein sequence ID" value="MER7186504.1"/>
    <property type="molecule type" value="Genomic_DNA"/>
</dbReference>
<dbReference type="Gene3D" id="1.25.10.10">
    <property type="entry name" value="Leucine-rich Repeat Variant"/>
    <property type="match status" value="1"/>
</dbReference>